<keyword evidence="2" id="KW-1185">Reference proteome</keyword>
<accession>A0ABP5T2C1</accession>
<dbReference type="Proteomes" id="UP001501444">
    <property type="component" value="Unassembled WGS sequence"/>
</dbReference>
<name>A0ABP5T2C1_9ACTN</name>
<evidence type="ECO:0000313" key="1">
    <source>
        <dbReference type="EMBL" id="GAA2341767.1"/>
    </source>
</evidence>
<dbReference type="EMBL" id="BAAARV010000021">
    <property type="protein sequence ID" value="GAA2341767.1"/>
    <property type="molecule type" value="Genomic_DNA"/>
</dbReference>
<comment type="caution">
    <text evidence="1">The sequence shown here is derived from an EMBL/GenBank/DDBJ whole genome shotgun (WGS) entry which is preliminary data.</text>
</comment>
<reference evidence="2" key="1">
    <citation type="journal article" date="2019" name="Int. J. Syst. Evol. Microbiol.">
        <title>The Global Catalogue of Microorganisms (GCM) 10K type strain sequencing project: providing services to taxonomists for standard genome sequencing and annotation.</title>
        <authorList>
            <consortium name="The Broad Institute Genomics Platform"/>
            <consortium name="The Broad Institute Genome Sequencing Center for Infectious Disease"/>
            <person name="Wu L."/>
            <person name="Ma J."/>
        </authorList>
    </citation>
    <scope>NUCLEOTIDE SEQUENCE [LARGE SCALE GENOMIC DNA]</scope>
    <source>
        <strain evidence="2">JCM 3272</strain>
    </source>
</reference>
<organism evidence="1 2">
    <name type="scientific">Dactylosporangium salmoneum</name>
    <dbReference type="NCBI Taxonomy" id="53361"/>
    <lineage>
        <taxon>Bacteria</taxon>
        <taxon>Bacillati</taxon>
        <taxon>Actinomycetota</taxon>
        <taxon>Actinomycetes</taxon>
        <taxon>Micromonosporales</taxon>
        <taxon>Micromonosporaceae</taxon>
        <taxon>Dactylosporangium</taxon>
    </lineage>
</organism>
<sequence length="69" mass="7378">MQEELGDFAGMGVAEGEGRSYGGVSGLPGVHIVVDSIEQSQFLGEQKPNVLERRLCADLSFEPREVAAN</sequence>
<protein>
    <submittedName>
        <fullName evidence="1">Uncharacterized protein</fullName>
    </submittedName>
</protein>
<dbReference type="RefSeq" id="WP_344612522.1">
    <property type="nucleotide sequence ID" value="NZ_BAAARV010000021.1"/>
</dbReference>
<evidence type="ECO:0000313" key="2">
    <source>
        <dbReference type="Proteomes" id="UP001501444"/>
    </source>
</evidence>
<gene>
    <name evidence="1" type="ORF">GCM10010170_025490</name>
</gene>
<proteinExistence type="predicted"/>